<dbReference type="KEGG" id="mtw:CQW49_02725"/>
<accession>A0A2D2CW32</accession>
<reference evidence="3" key="1">
    <citation type="submission" date="2017-10" db="EMBL/GenBank/DDBJ databases">
        <title>Completed PacBio SMRT sequence of Methylosinus trichosporium OB3b reveals presence of a third large plasmid.</title>
        <authorList>
            <person name="Charles T.C."/>
            <person name="Lynch M.D.J."/>
            <person name="Heil J.R."/>
            <person name="Cheng J."/>
        </authorList>
    </citation>
    <scope>NUCLEOTIDE SEQUENCE [LARGE SCALE GENOMIC DNA]</scope>
    <source>
        <strain evidence="3">OB3b</strain>
    </source>
</reference>
<evidence type="ECO:0000313" key="3">
    <source>
        <dbReference type="Proteomes" id="UP000230709"/>
    </source>
</evidence>
<gene>
    <name evidence="2" type="ORF">CQW49_02725</name>
</gene>
<protein>
    <recommendedName>
        <fullName evidence="4">HEAT repeat domain-containing protein</fullName>
    </recommendedName>
</protein>
<evidence type="ECO:0000313" key="2">
    <source>
        <dbReference type="EMBL" id="ATQ66925.1"/>
    </source>
</evidence>
<dbReference type="Gene3D" id="1.25.10.10">
    <property type="entry name" value="Leucine-rich Repeat Variant"/>
    <property type="match status" value="1"/>
</dbReference>
<dbReference type="AlphaFoldDB" id="A0A2D2CW32"/>
<dbReference type="Proteomes" id="UP000230709">
    <property type="component" value="Chromosome"/>
</dbReference>
<dbReference type="SUPFAM" id="SSF48371">
    <property type="entry name" value="ARM repeat"/>
    <property type="match status" value="1"/>
</dbReference>
<dbReference type="GO" id="GO:0016491">
    <property type="term" value="F:oxidoreductase activity"/>
    <property type="evidence" value="ECO:0007669"/>
    <property type="project" value="TreeGrafter"/>
</dbReference>
<dbReference type="Pfam" id="PF13646">
    <property type="entry name" value="HEAT_2"/>
    <property type="match status" value="1"/>
</dbReference>
<evidence type="ECO:0000256" key="1">
    <source>
        <dbReference type="SAM" id="MobiDB-lite"/>
    </source>
</evidence>
<feature type="region of interest" description="Disordered" evidence="1">
    <location>
        <begin position="1"/>
        <end position="29"/>
    </location>
</feature>
<dbReference type="STRING" id="595536.GCA_000178815_00404"/>
<sequence length="266" mass="28971">MSSLEERKRDDRSTAELIAASSAEIDDEDGTNASCHAVAVLEARGTRDVFDAAIELSRSCDPKSRRLGVTILGQLGSPTRTFPEECCDALLEIIRCEQDRDVLITTVFALGHLGNRRCEDTLIELRNSSDDEIRHGVAFALCGATSDAAVGALLELMSDPYEKARDWATTSIGQTVSIDGPEIRDALLRRANDADVFVSAEALHGLARRRDDRVTPYLIAEISAPGEHGHLFADAARSYLRLDGDRAFDSEALARMLRLPNKSGSV</sequence>
<dbReference type="PANTHER" id="PTHR12697">
    <property type="entry name" value="PBS LYASE HEAT-LIKE PROTEIN"/>
    <property type="match status" value="1"/>
</dbReference>
<dbReference type="PANTHER" id="PTHR12697:SF5">
    <property type="entry name" value="DEOXYHYPUSINE HYDROXYLASE"/>
    <property type="match status" value="1"/>
</dbReference>
<name>A0A2D2CW32_METT3</name>
<feature type="compositionally biased region" description="Basic and acidic residues" evidence="1">
    <location>
        <begin position="1"/>
        <end position="14"/>
    </location>
</feature>
<dbReference type="InterPro" id="IPR016024">
    <property type="entry name" value="ARM-type_fold"/>
</dbReference>
<proteinExistence type="predicted"/>
<evidence type="ECO:0008006" key="4">
    <source>
        <dbReference type="Google" id="ProtNLM"/>
    </source>
</evidence>
<keyword evidence="3" id="KW-1185">Reference proteome</keyword>
<dbReference type="RefSeq" id="WP_003612484.1">
    <property type="nucleotide sequence ID" value="NZ_CP023737.1"/>
</dbReference>
<dbReference type="EMBL" id="CP023737">
    <property type="protein sequence ID" value="ATQ66925.1"/>
    <property type="molecule type" value="Genomic_DNA"/>
</dbReference>
<organism evidence="2 3">
    <name type="scientific">Methylosinus trichosporium (strain ATCC 35070 / NCIMB 11131 / UNIQEM 75 / OB3b)</name>
    <dbReference type="NCBI Taxonomy" id="595536"/>
    <lineage>
        <taxon>Bacteria</taxon>
        <taxon>Pseudomonadati</taxon>
        <taxon>Pseudomonadota</taxon>
        <taxon>Alphaproteobacteria</taxon>
        <taxon>Hyphomicrobiales</taxon>
        <taxon>Methylocystaceae</taxon>
        <taxon>Methylosinus</taxon>
    </lineage>
</organism>
<dbReference type="InterPro" id="IPR011989">
    <property type="entry name" value="ARM-like"/>
</dbReference>